<comment type="caution">
    <text evidence="1">The sequence shown here is derived from an EMBL/GenBank/DDBJ whole genome shotgun (WGS) entry which is preliminary data.</text>
</comment>
<sequence>MAALAMPDGAGRLVQRAREHLCALAVVLQHVKSHALRRLDAHARQAPQRLDQGVQ</sequence>
<dbReference type="EMBL" id="VSSQ01049679">
    <property type="protein sequence ID" value="MPN03753.1"/>
    <property type="molecule type" value="Genomic_DNA"/>
</dbReference>
<dbReference type="AlphaFoldDB" id="A0A645ET99"/>
<gene>
    <name evidence="1" type="ORF">SDC9_150987</name>
</gene>
<reference evidence="1" key="1">
    <citation type="submission" date="2019-08" db="EMBL/GenBank/DDBJ databases">
        <authorList>
            <person name="Kucharzyk K."/>
            <person name="Murdoch R.W."/>
            <person name="Higgins S."/>
            <person name="Loffler F."/>
        </authorList>
    </citation>
    <scope>NUCLEOTIDE SEQUENCE</scope>
</reference>
<organism evidence="1">
    <name type="scientific">bioreactor metagenome</name>
    <dbReference type="NCBI Taxonomy" id="1076179"/>
    <lineage>
        <taxon>unclassified sequences</taxon>
        <taxon>metagenomes</taxon>
        <taxon>ecological metagenomes</taxon>
    </lineage>
</organism>
<name>A0A645ET99_9ZZZZ</name>
<protein>
    <submittedName>
        <fullName evidence="1">Uncharacterized protein</fullName>
    </submittedName>
</protein>
<accession>A0A645ET99</accession>
<evidence type="ECO:0000313" key="1">
    <source>
        <dbReference type="EMBL" id="MPN03753.1"/>
    </source>
</evidence>
<proteinExistence type="predicted"/>